<dbReference type="InterPro" id="IPR036424">
    <property type="entry name" value="UPP_synth-like_sf"/>
</dbReference>
<evidence type="ECO:0000313" key="2">
    <source>
        <dbReference type="Proteomes" id="UP000887565"/>
    </source>
</evidence>
<name>A0A915KVY1_ROMCU</name>
<keyword evidence="2" id="KW-1185">Reference proteome</keyword>
<dbReference type="AlphaFoldDB" id="A0A915KVY1"/>
<feature type="transmembrane region" description="Helical" evidence="1">
    <location>
        <begin position="12"/>
        <end position="30"/>
    </location>
</feature>
<dbReference type="WBParaSite" id="nRc.2.0.1.t42308-RA">
    <property type="protein sequence ID" value="nRc.2.0.1.t42308-RA"/>
    <property type="gene ID" value="nRc.2.0.1.g42308"/>
</dbReference>
<dbReference type="Proteomes" id="UP000887565">
    <property type="component" value="Unplaced"/>
</dbReference>
<keyword evidence="1" id="KW-0812">Transmembrane</keyword>
<evidence type="ECO:0000256" key="1">
    <source>
        <dbReference type="SAM" id="Phobius"/>
    </source>
</evidence>
<evidence type="ECO:0000313" key="3">
    <source>
        <dbReference type="WBParaSite" id="nRc.2.0.1.t42308-RA"/>
    </source>
</evidence>
<accession>A0A915KVY1</accession>
<keyword evidence="1" id="KW-1133">Transmembrane helix</keyword>
<dbReference type="SUPFAM" id="SSF64005">
    <property type="entry name" value="Undecaprenyl diphosphate synthase"/>
    <property type="match status" value="1"/>
</dbReference>
<organism evidence="2 3">
    <name type="scientific">Romanomermis culicivorax</name>
    <name type="common">Nematode worm</name>
    <dbReference type="NCBI Taxonomy" id="13658"/>
    <lineage>
        <taxon>Eukaryota</taxon>
        <taxon>Metazoa</taxon>
        <taxon>Ecdysozoa</taxon>
        <taxon>Nematoda</taxon>
        <taxon>Enoplea</taxon>
        <taxon>Dorylaimia</taxon>
        <taxon>Mermithida</taxon>
        <taxon>Mermithoidea</taxon>
        <taxon>Mermithidae</taxon>
        <taxon>Romanomermis</taxon>
    </lineage>
</organism>
<protein>
    <submittedName>
        <fullName evidence="3">Ditrans,polycis-polyprenyl diphosphate synthase ((2E,6E)-farnesyldiphosphate specific)</fullName>
    </submittedName>
</protein>
<dbReference type="GO" id="GO:0016765">
    <property type="term" value="F:transferase activity, transferring alkyl or aryl (other than methyl) groups"/>
    <property type="evidence" value="ECO:0007669"/>
    <property type="project" value="InterPro"/>
</dbReference>
<sequence>MALTTMNIYELLRYLLSLIFSLILLVKSLLLKFYDFKRKFEHNLSLSIRRLLPRPKKIKLDVIPRHLSFILGEENVSLESVCKLVEYCRRYNVNNVTIYSPYGQQFESEDKLETLIIKLRRTVSDRVDLRVNRRKIDGFDDCIPTDRQILNVYLLNNKAGRHAIIEAAKEICKSAFLSTYGTYITTKISISQGFDKDVDEFRFVKSWALVD</sequence>
<keyword evidence="1" id="KW-0472">Membrane</keyword>
<proteinExistence type="predicted"/>
<reference evidence="3" key="1">
    <citation type="submission" date="2022-11" db="UniProtKB">
        <authorList>
            <consortium name="WormBaseParasite"/>
        </authorList>
    </citation>
    <scope>IDENTIFICATION</scope>
</reference>